<dbReference type="Pfam" id="PF00408">
    <property type="entry name" value="PGM_PMM_IV"/>
    <property type="match status" value="1"/>
</dbReference>
<dbReference type="PROSITE" id="PS00710">
    <property type="entry name" value="PGM_PMM"/>
    <property type="match status" value="1"/>
</dbReference>
<organism evidence="16 17">
    <name type="scientific">Thalassolituus maritimus</name>
    <dbReference type="NCBI Taxonomy" id="484498"/>
    <lineage>
        <taxon>Bacteria</taxon>
        <taxon>Pseudomonadati</taxon>
        <taxon>Pseudomonadota</taxon>
        <taxon>Gammaproteobacteria</taxon>
        <taxon>Oceanospirillales</taxon>
        <taxon>Oceanospirillaceae</taxon>
        <taxon>Thalassolituus</taxon>
    </lineage>
</organism>
<dbReference type="RefSeq" id="WP_353295903.1">
    <property type="nucleotide sequence ID" value="NZ_BAABWH010000009.1"/>
</dbReference>
<dbReference type="InterPro" id="IPR005841">
    <property type="entry name" value="Alpha-D-phosphohexomutase_SF"/>
</dbReference>
<gene>
    <name evidence="16" type="ORF">NBRC116585_28030</name>
</gene>
<keyword evidence="6" id="KW-0597">Phosphoprotein</keyword>
<dbReference type="InterPro" id="IPR016066">
    <property type="entry name" value="A-D-PHexomutase_CS"/>
</dbReference>
<dbReference type="Pfam" id="PF02878">
    <property type="entry name" value="PGM_PMM_I"/>
    <property type="match status" value="1"/>
</dbReference>
<evidence type="ECO:0000259" key="15">
    <source>
        <dbReference type="Pfam" id="PF02880"/>
    </source>
</evidence>
<feature type="domain" description="Alpha-D-phosphohexomutase C-terminal" evidence="12">
    <location>
        <begin position="791"/>
        <end position="837"/>
    </location>
</feature>
<accession>A0ABQ0A333</accession>
<feature type="region of interest" description="Disordered" evidence="10">
    <location>
        <begin position="331"/>
        <end position="397"/>
    </location>
</feature>
<dbReference type="Gene3D" id="3.30.310.50">
    <property type="entry name" value="Alpha-D-phosphohexomutase, C-terminal domain"/>
    <property type="match status" value="1"/>
</dbReference>
<keyword evidence="9" id="KW-0413">Isomerase</keyword>
<dbReference type="InterPro" id="IPR005844">
    <property type="entry name" value="A-D-PHexomutase_a/b/a-I"/>
</dbReference>
<dbReference type="PRINTS" id="PR00509">
    <property type="entry name" value="PGMPMM"/>
</dbReference>
<reference evidence="16 17" key="1">
    <citation type="submission" date="2024-04" db="EMBL/GenBank/DDBJ databases">
        <title>Draft genome sequence of Thalassolituus maritimus NBRC 116585.</title>
        <authorList>
            <person name="Miyakawa T."/>
            <person name="Kusuya Y."/>
            <person name="Miura T."/>
        </authorList>
    </citation>
    <scope>NUCLEOTIDE SEQUENCE [LARGE SCALE GENOMIC DNA]</scope>
    <source>
        <strain evidence="16 17">5NW40-0001</strain>
    </source>
</reference>
<evidence type="ECO:0000313" key="17">
    <source>
        <dbReference type="Proteomes" id="UP001481413"/>
    </source>
</evidence>
<name>A0ABQ0A333_9GAMM</name>
<dbReference type="SUPFAM" id="SSF55957">
    <property type="entry name" value="Phosphoglucomutase, C-terminal domain"/>
    <property type="match status" value="1"/>
</dbReference>
<evidence type="ECO:0000256" key="10">
    <source>
        <dbReference type="SAM" id="MobiDB-lite"/>
    </source>
</evidence>
<feature type="domain" description="Alpha-D-phosphohexomutase alpha/beta/alpha" evidence="13">
    <location>
        <begin position="403"/>
        <end position="532"/>
    </location>
</feature>
<sequence>MTAPRRKSLTIATYSRIAIWLALLFIASGYALQSVQINLLTQSDVDSAFSEAVASQAALALKTRLDDTQRLQLASSSHEATLDALLTGNRTWLSDLKHLLPGTEDIRLLTPTQSQNLQTEFSFAVQDLVNRTLRGDKMKLEAVNINGEQSFFWASPVPATGTPQGVLLVRYGQDWLNAFRSSVSGDLGQIQVMQKLTPQERTGIEVFRAGKSPVKSTSPVTLPINDYWFLTYTPSDHRPVVSLLDLSYPWLLSLLLTLSALFAILFIQKRALNKSRSHFQQFLQRFFKQEINSNPGFSLKLFNELADDVLLASEPLIDRLNSAETSAKTAALTVNPKARQRDDLPELDEGDETSDEAENANNAEPHNASRTESTTGSVREQSASYDGTPLDFPQNDDELPAHIFRAYDIRGIVEKELTDDTVRNIGKALGSEVKARGFERINLAWDGRLSSPSLAKLLQEGLLSAGCSVNRLGQLPTGALYYACFESDTPCGVMITGSHNPAEYNGFKAVIDQQPLSEEEIQALAQRIRESDYTHGYAGVREDDISQNYLSRIGNDVQIGRDMHIVIDAGNGVAGPLAAELFRELGAEVTELYCDVDGRFPNHHPDPGEPENLEDLKHSVLLHNADLGFAFDGDGDRILMIDNEGNTIWPDRMMMLLLEDILPRRPGSDVLFDVKSTRHLAPMINRLGGRPTMWKTGHSLMKRKLKETGAAIAGEFSGHFYIAERWYGFDDGLYVGARLLEILSNRQDSVADVCRALPEDISTPELTVAISETDKFTLIDALCSDEALTSEGRVFTTDGLRIEFSDGWGLVRASNTTPKLTLRFAGDSDKTVARIQTIMKQALTRHAPEIQLPF</sequence>
<keyword evidence="11" id="KW-0812">Transmembrane</keyword>
<evidence type="ECO:0000256" key="9">
    <source>
        <dbReference type="ARBA" id="ARBA00023235"/>
    </source>
</evidence>
<evidence type="ECO:0000256" key="1">
    <source>
        <dbReference type="ARBA" id="ARBA00000586"/>
    </source>
</evidence>
<comment type="catalytic activity">
    <reaction evidence="1">
        <text>alpha-D-mannose 1-phosphate = D-mannose 6-phosphate</text>
        <dbReference type="Rhea" id="RHEA:11140"/>
        <dbReference type="ChEBI" id="CHEBI:58409"/>
        <dbReference type="ChEBI" id="CHEBI:58735"/>
        <dbReference type="EC" id="5.4.2.8"/>
    </reaction>
</comment>
<feature type="compositionally biased region" description="Acidic residues" evidence="10">
    <location>
        <begin position="345"/>
        <end position="358"/>
    </location>
</feature>
<dbReference type="Pfam" id="PF02880">
    <property type="entry name" value="PGM_PMM_III"/>
    <property type="match status" value="1"/>
</dbReference>
<evidence type="ECO:0000259" key="14">
    <source>
        <dbReference type="Pfam" id="PF02879"/>
    </source>
</evidence>
<dbReference type="InterPro" id="IPR005843">
    <property type="entry name" value="A-D-PHexomutase_C"/>
</dbReference>
<feature type="transmembrane region" description="Helical" evidence="11">
    <location>
        <begin position="248"/>
        <end position="267"/>
    </location>
</feature>
<dbReference type="InterPro" id="IPR005845">
    <property type="entry name" value="A-D-PHexomutase_a/b/a-II"/>
</dbReference>
<dbReference type="InterPro" id="IPR036900">
    <property type="entry name" value="A-D-PHexomutase_C_sf"/>
</dbReference>
<dbReference type="Proteomes" id="UP001481413">
    <property type="component" value="Unassembled WGS sequence"/>
</dbReference>
<proteinExistence type="inferred from homology"/>
<evidence type="ECO:0000259" key="13">
    <source>
        <dbReference type="Pfam" id="PF02878"/>
    </source>
</evidence>
<dbReference type="EC" id="5.4.2.8" evidence="5"/>
<feature type="domain" description="Alpha-D-phosphohexomutase alpha/beta/alpha" evidence="14">
    <location>
        <begin position="549"/>
        <end position="645"/>
    </location>
</feature>
<evidence type="ECO:0000256" key="4">
    <source>
        <dbReference type="ARBA" id="ARBA00010231"/>
    </source>
</evidence>
<dbReference type="EMBL" id="BAABWH010000009">
    <property type="protein sequence ID" value="GAA6146685.1"/>
    <property type="molecule type" value="Genomic_DNA"/>
</dbReference>
<dbReference type="SUPFAM" id="SSF53738">
    <property type="entry name" value="Phosphoglucomutase, first 3 domains"/>
    <property type="match status" value="3"/>
</dbReference>
<dbReference type="InterPro" id="IPR016055">
    <property type="entry name" value="A-D-PHexomutase_a/b/a-I/II/III"/>
</dbReference>
<comment type="caution">
    <text evidence="16">The sequence shown here is derived from an EMBL/GenBank/DDBJ whole genome shotgun (WGS) entry which is preliminary data.</text>
</comment>
<feature type="domain" description="Alpha-D-phosphohexomutase alpha/beta/alpha" evidence="15">
    <location>
        <begin position="650"/>
        <end position="759"/>
    </location>
</feature>
<keyword evidence="7" id="KW-0479">Metal-binding</keyword>
<evidence type="ECO:0000256" key="6">
    <source>
        <dbReference type="ARBA" id="ARBA00022553"/>
    </source>
</evidence>
<dbReference type="CDD" id="cd03089">
    <property type="entry name" value="PMM_PGM"/>
    <property type="match status" value="1"/>
</dbReference>
<feature type="compositionally biased region" description="Polar residues" evidence="10">
    <location>
        <begin position="368"/>
        <end position="385"/>
    </location>
</feature>
<evidence type="ECO:0000256" key="8">
    <source>
        <dbReference type="ARBA" id="ARBA00022842"/>
    </source>
</evidence>
<keyword evidence="8" id="KW-0460">Magnesium</keyword>
<evidence type="ECO:0000256" key="7">
    <source>
        <dbReference type="ARBA" id="ARBA00022723"/>
    </source>
</evidence>
<keyword evidence="11" id="KW-0472">Membrane</keyword>
<dbReference type="InterPro" id="IPR005846">
    <property type="entry name" value="A-D-PHexomutase_a/b/a-III"/>
</dbReference>
<dbReference type="PANTHER" id="PTHR43771">
    <property type="entry name" value="PHOSPHOMANNOMUTASE"/>
    <property type="match status" value="1"/>
</dbReference>
<evidence type="ECO:0000256" key="11">
    <source>
        <dbReference type="SAM" id="Phobius"/>
    </source>
</evidence>
<dbReference type="Pfam" id="PF02879">
    <property type="entry name" value="PGM_PMM_II"/>
    <property type="match status" value="1"/>
</dbReference>
<comment type="similarity">
    <text evidence="4">Belongs to the phosphohexose mutase family.</text>
</comment>
<dbReference type="PANTHER" id="PTHR43771:SF2">
    <property type="entry name" value="PHOSPHOMANNOMUTASE_PHOSPHOGLUCOMUTASE"/>
    <property type="match status" value="1"/>
</dbReference>
<keyword evidence="11" id="KW-1133">Transmembrane helix</keyword>
<keyword evidence="17" id="KW-1185">Reference proteome</keyword>
<evidence type="ECO:0000256" key="5">
    <source>
        <dbReference type="ARBA" id="ARBA00012730"/>
    </source>
</evidence>
<comment type="cofactor">
    <cofactor evidence="2">
        <name>Mg(2+)</name>
        <dbReference type="ChEBI" id="CHEBI:18420"/>
    </cofactor>
</comment>
<comment type="pathway">
    <text evidence="3">Nucleotide-sugar biosynthesis; GDP-alpha-D-mannose biosynthesis; alpha-D-mannose 1-phosphate from D-fructose 6-phosphate: step 2/2.</text>
</comment>
<dbReference type="Gene3D" id="3.40.120.10">
    <property type="entry name" value="Alpha-D-Glucose-1,6-Bisphosphate, subunit A, domain 3"/>
    <property type="match status" value="3"/>
</dbReference>
<evidence type="ECO:0000256" key="3">
    <source>
        <dbReference type="ARBA" id="ARBA00004699"/>
    </source>
</evidence>
<evidence type="ECO:0000256" key="2">
    <source>
        <dbReference type="ARBA" id="ARBA00001946"/>
    </source>
</evidence>
<evidence type="ECO:0000313" key="16">
    <source>
        <dbReference type="EMBL" id="GAA6146685.1"/>
    </source>
</evidence>
<evidence type="ECO:0000259" key="12">
    <source>
        <dbReference type="Pfam" id="PF00408"/>
    </source>
</evidence>
<protein>
    <recommendedName>
        <fullName evidence="5">phosphomannomutase</fullName>
        <ecNumber evidence="5">5.4.2.8</ecNumber>
    </recommendedName>
</protein>